<dbReference type="SUPFAM" id="SSF69255">
    <property type="entry name" value="gp5 N-terminal domain-like"/>
    <property type="match status" value="1"/>
</dbReference>
<accession>A0AAJ4XDV9</accession>
<evidence type="ECO:0000313" key="2">
    <source>
        <dbReference type="EMBL" id="SNV51187.1"/>
    </source>
</evidence>
<gene>
    <name evidence="2" type="ORF">SAMEA4412673_02302</name>
</gene>
<reference evidence="2 3" key="1">
    <citation type="submission" date="2017-06" db="EMBL/GenBank/DDBJ databases">
        <authorList>
            <consortium name="Pathogen Informatics"/>
        </authorList>
    </citation>
    <scope>NUCLEOTIDE SEQUENCE [LARGE SCALE GENOMIC DNA]</scope>
    <source>
        <strain evidence="2 3">NCTC12149</strain>
    </source>
</reference>
<dbReference type="Gene3D" id="2.40.50.230">
    <property type="entry name" value="Gp5 N-terminal domain"/>
    <property type="match status" value="1"/>
</dbReference>
<sequence>MEELIIPNPSQHDTISYEISLGGSKMDSSYEILSISIDKEVNRIPTAKILLKDGDASLGKFEISNKQDFVPGKEIVIKLGFDSDNKQAFNGIITKHQVKVKENGNTQLLIECKDAAVRMTLGRKSKYFLDQKDSEVMDSIISSYAGLTGDVEATSLKHKELIQHHLSDWDFIALRAEANGQLLFANDGKLKIESPKTGTDPVLQVTYGSSVMEFEAELDLRSQLTKVEANSWDYKNQGLFTAEVDEASGFTQLGNVSSSDLAAANKLEKYVLHHSGHLLEQELKAWADGAMLRSRLAKVRGRARFTGFADIKPGDMVKVAGVGDRFNGNAFVTAVRQEVGDGTWYTNIQFGLDPAKYSSLYNDIDDFPAAGLLGSIQGLQIGKVLQLENDPDGEDRILVKIPIIENASNGTWVRVACLDAGSDRGTFFRPEIDDEIIVGFINNDPRHAIMLGMLNSSAKPAPLKGADANDEKGVFTRSKMRVHFNDATKTIIIDTPAGNSVTLDEDGKKIEIKDQNSNKITMDSNGIIMESPKNIEIKAGAELKISAGTKLEIIGKTMTLKSDTNVNINAALTKINSDGVTEIKGSLVKIN</sequence>
<feature type="domain" description="Gp5/Type VI secretion system Vgr protein OB-fold" evidence="1">
    <location>
        <begin position="381"/>
        <end position="454"/>
    </location>
</feature>
<protein>
    <submittedName>
        <fullName evidence="2">Phage protein D</fullName>
    </submittedName>
</protein>
<organism evidence="2 3">
    <name type="scientific">Sphingobacterium mizutaii</name>
    <dbReference type="NCBI Taxonomy" id="1010"/>
    <lineage>
        <taxon>Bacteria</taxon>
        <taxon>Pseudomonadati</taxon>
        <taxon>Bacteroidota</taxon>
        <taxon>Sphingobacteriia</taxon>
        <taxon>Sphingobacteriales</taxon>
        <taxon>Sphingobacteriaceae</taxon>
        <taxon>Sphingobacterium</taxon>
    </lineage>
</organism>
<name>A0AAJ4XDV9_9SPHI</name>
<dbReference type="Proteomes" id="UP000215355">
    <property type="component" value="Chromosome 1"/>
</dbReference>
<dbReference type="AlphaFoldDB" id="A0AAJ4XDV9"/>
<dbReference type="Pfam" id="PF05954">
    <property type="entry name" value="Phage_GPD"/>
    <property type="match status" value="1"/>
</dbReference>
<dbReference type="EMBL" id="LT906468">
    <property type="protein sequence ID" value="SNV51187.1"/>
    <property type="molecule type" value="Genomic_DNA"/>
</dbReference>
<dbReference type="SUPFAM" id="SSF69279">
    <property type="entry name" value="Phage tail proteins"/>
    <property type="match status" value="1"/>
</dbReference>
<dbReference type="NCBIfam" id="TIGR01646">
    <property type="entry name" value="vgr_GE"/>
    <property type="match status" value="1"/>
</dbReference>
<dbReference type="InterPro" id="IPR006531">
    <property type="entry name" value="Gp5/Vgr_OB"/>
</dbReference>
<evidence type="ECO:0000313" key="3">
    <source>
        <dbReference type="Proteomes" id="UP000215355"/>
    </source>
</evidence>
<evidence type="ECO:0000259" key="1">
    <source>
        <dbReference type="Pfam" id="PF04717"/>
    </source>
</evidence>
<dbReference type="Pfam" id="PF04717">
    <property type="entry name" value="Phage_base_V"/>
    <property type="match status" value="1"/>
</dbReference>
<dbReference type="InterPro" id="IPR006533">
    <property type="entry name" value="T6SS_Vgr_RhsGE"/>
</dbReference>
<dbReference type="KEGG" id="smiz:4412673_02302"/>
<dbReference type="RefSeq" id="WP_093096907.1">
    <property type="nucleotide sequence ID" value="NZ_FNGK01000001.1"/>
</dbReference>
<proteinExistence type="predicted"/>
<dbReference type="InterPro" id="IPR037026">
    <property type="entry name" value="Vgr_OB-fold_dom_sf"/>
</dbReference>